<comment type="caution">
    <text evidence="3">The sequence shown here is derived from an EMBL/GenBank/DDBJ whole genome shotgun (WGS) entry which is preliminary data.</text>
</comment>
<dbReference type="AlphaFoldDB" id="A0A3M0FUL7"/>
<dbReference type="SUPFAM" id="SSF101874">
    <property type="entry name" value="YceI-like"/>
    <property type="match status" value="1"/>
</dbReference>
<dbReference type="SMART" id="SM00867">
    <property type="entry name" value="YceI"/>
    <property type="match status" value="1"/>
</dbReference>
<evidence type="ECO:0000313" key="3">
    <source>
        <dbReference type="EMBL" id="RMB56185.1"/>
    </source>
</evidence>
<reference evidence="3 4" key="1">
    <citation type="submission" date="2018-10" db="EMBL/GenBank/DDBJ databases">
        <title>Dokdonia luteus sp. nov., isolated from sea water.</title>
        <authorList>
            <person name="Zhou L.Y."/>
            <person name="Du Z.J."/>
        </authorList>
    </citation>
    <scope>NUCLEOTIDE SEQUENCE [LARGE SCALE GENOMIC DNA]</scope>
    <source>
        <strain evidence="3 4">SH27</strain>
    </source>
</reference>
<keyword evidence="4" id="KW-1185">Reference proteome</keyword>
<accession>A0A3M0FUL7</accession>
<dbReference type="Gene3D" id="2.40.128.110">
    <property type="entry name" value="Lipid/polyisoprenoid-binding, YceI-like"/>
    <property type="match status" value="1"/>
</dbReference>
<feature type="domain" description="Lipid/polyisoprenoid-binding YceI-like" evidence="2">
    <location>
        <begin position="28"/>
        <end position="189"/>
    </location>
</feature>
<dbReference type="EMBL" id="REFV01000021">
    <property type="protein sequence ID" value="RMB56185.1"/>
    <property type="molecule type" value="Genomic_DNA"/>
</dbReference>
<dbReference type="PANTHER" id="PTHR34406:SF1">
    <property type="entry name" value="PROTEIN YCEI"/>
    <property type="match status" value="1"/>
</dbReference>
<dbReference type="Proteomes" id="UP000281985">
    <property type="component" value="Unassembled WGS sequence"/>
</dbReference>
<evidence type="ECO:0000259" key="2">
    <source>
        <dbReference type="SMART" id="SM00867"/>
    </source>
</evidence>
<dbReference type="PANTHER" id="PTHR34406">
    <property type="entry name" value="PROTEIN YCEI"/>
    <property type="match status" value="1"/>
</dbReference>
<feature type="signal peptide" evidence="1">
    <location>
        <begin position="1"/>
        <end position="20"/>
    </location>
</feature>
<dbReference type="RefSeq" id="WP_121918638.1">
    <property type="nucleotide sequence ID" value="NZ_REFV01000021.1"/>
</dbReference>
<gene>
    <name evidence="3" type="ORF">EAX61_15560</name>
</gene>
<dbReference type="InterPro" id="IPR007372">
    <property type="entry name" value="Lipid/polyisoprenoid-bd_YceI"/>
</dbReference>
<dbReference type="OrthoDB" id="951410at2"/>
<organism evidence="3 4">
    <name type="scientific">Dokdonia sinensis</name>
    <dbReference type="NCBI Taxonomy" id="2479847"/>
    <lineage>
        <taxon>Bacteria</taxon>
        <taxon>Pseudomonadati</taxon>
        <taxon>Bacteroidota</taxon>
        <taxon>Flavobacteriia</taxon>
        <taxon>Flavobacteriales</taxon>
        <taxon>Flavobacteriaceae</taxon>
        <taxon>Dokdonia</taxon>
    </lineage>
</organism>
<sequence length="190" mass="20307">MKKKMLTTVFALAVVLGTSATTNPIKKTVKVESSTITWVGKKVLGQHTGTIALKDGEIEMEDGKLVGGNFTVDMSTITVTDLEAGKGKEKLEGHLNSEDFFGVEAHPTATFVITDVAQSGDGYSVVGDLTIKGITESIKVKMNANDTSASTTFAVDRTKFGIKYGSASFIDGLKDKAINDEFELTVNLNY</sequence>
<feature type="chain" id="PRO_5017941572" evidence="1">
    <location>
        <begin position="21"/>
        <end position="190"/>
    </location>
</feature>
<proteinExistence type="predicted"/>
<evidence type="ECO:0000256" key="1">
    <source>
        <dbReference type="SAM" id="SignalP"/>
    </source>
</evidence>
<dbReference type="InterPro" id="IPR036761">
    <property type="entry name" value="TTHA0802/YceI-like_sf"/>
</dbReference>
<evidence type="ECO:0000313" key="4">
    <source>
        <dbReference type="Proteomes" id="UP000281985"/>
    </source>
</evidence>
<keyword evidence="1" id="KW-0732">Signal</keyword>
<name>A0A3M0FUL7_9FLAO</name>
<protein>
    <submittedName>
        <fullName evidence="3">YceI family protein</fullName>
    </submittedName>
</protein>
<dbReference type="Pfam" id="PF04264">
    <property type="entry name" value="YceI"/>
    <property type="match status" value="1"/>
</dbReference>